<name>A0A9W9YNS4_9CNID</name>
<dbReference type="SUPFAM" id="SSF81296">
    <property type="entry name" value="E set domains"/>
    <property type="match status" value="1"/>
</dbReference>
<proteinExistence type="predicted"/>
<feature type="signal peptide" evidence="1">
    <location>
        <begin position="1"/>
        <end position="24"/>
    </location>
</feature>
<evidence type="ECO:0000313" key="3">
    <source>
        <dbReference type="EMBL" id="KAJ7360242.1"/>
    </source>
</evidence>
<dbReference type="OrthoDB" id="5959172at2759"/>
<evidence type="ECO:0000256" key="1">
    <source>
        <dbReference type="SAM" id="SignalP"/>
    </source>
</evidence>
<dbReference type="InterPro" id="IPR014756">
    <property type="entry name" value="Ig_E-set"/>
</dbReference>
<protein>
    <recommendedName>
        <fullName evidence="2">MD-2-related lipid-recognition domain-containing protein</fullName>
    </recommendedName>
</protein>
<dbReference type="AlphaFoldDB" id="A0A9W9YNS4"/>
<evidence type="ECO:0000259" key="2">
    <source>
        <dbReference type="SMART" id="SM00737"/>
    </source>
</evidence>
<accession>A0A9W9YNS4</accession>
<feature type="domain" description="MD-2-related lipid-recognition" evidence="2">
    <location>
        <begin position="34"/>
        <end position="151"/>
    </location>
</feature>
<keyword evidence="1" id="KW-0732">Signal</keyword>
<organism evidence="3 4">
    <name type="scientific">Desmophyllum pertusum</name>
    <dbReference type="NCBI Taxonomy" id="174260"/>
    <lineage>
        <taxon>Eukaryota</taxon>
        <taxon>Metazoa</taxon>
        <taxon>Cnidaria</taxon>
        <taxon>Anthozoa</taxon>
        <taxon>Hexacorallia</taxon>
        <taxon>Scleractinia</taxon>
        <taxon>Caryophylliina</taxon>
        <taxon>Caryophylliidae</taxon>
        <taxon>Desmophyllum</taxon>
    </lineage>
</organism>
<dbReference type="Proteomes" id="UP001163046">
    <property type="component" value="Unassembled WGS sequence"/>
</dbReference>
<gene>
    <name evidence="3" type="ORF">OS493_016871</name>
</gene>
<feature type="chain" id="PRO_5040976239" description="MD-2-related lipid-recognition domain-containing protein" evidence="1">
    <location>
        <begin position="25"/>
        <end position="155"/>
    </location>
</feature>
<comment type="caution">
    <text evidence="3">The sequence shown here is derived from an EMBL/GenBank/DDBJ whole genome shotgun (WGS) entry which is preliminary data.</text>
</comment>
<dbReference type="EMBL" id="MU827310">
    <property type="protein sequence ID" value="KAJ7360242.1"/>
    <property type="molecule type" value="Genomic_DNA"/>
</dbReference>
<dbReference type="InterPro" id="IPR003172">
    <property type="entry name" value="ML_dom"/>
</dbReference>
<sequence>MACKSPQLTILLCMILWIINSVEGRHTGIKIEDVKYCGPPDKTWKLKVTPWPVITSGSRYNITVTFTPVVDVLSTSAYFEYEYDGRRIKVYNENVCPSFPKLCNLPANETCTLTFSRILGSVPPGLKGSFILTVELRNQGMVLWLCLKLFVTLIV</sequence>
<dbReference type="SMART" id="SM00737">
    <property type="entry name" value="ML"/>
    <property type="match status" value="1"/>
</dbReference>
<keyword evidence="4" id="KW-1185">Reference proteome</keyword>
<evidence type="ECO:0000313" key="4">
    <source>
        <dbReference type="Proteomes" id="UP001163046"/>
    </source>
</evidence>
<reference evidence="3" key="1">
    <citation type="submission" date="2023-01" db="EMBL/GenBank/DDBJ databases">
        <title>Genome assembly of the deep-sea coral Lophelia pertusa.</title>
        <authorList>
            <person name="Herrera S."/>
            <person name="Cordes E."/>
        </authorList>
    </citation>
    <scope>NUCLEOTIDE SEQUENCE</scope>
    <source>
        <strain evidence="3">USNM1676648</strain>
        <tissue evidence="3">Polyp</tissue>
    </source>
</reference>